<keyword evidence="2" id="KW-1133">Transmembrane helix</keyword>
<keyword evidence="2" id="KW-0472">Membrane</keyword>
<name>A0A1I4PZQ8_9EURY</name>
<keyword evidence="4" id="KW-1185">Reference proteome</keyword>
<gene>
    <name evidence="3" type="ORF">SAMN04488696_1013</name>
</gene>
<evidence type="ECO:0000313" key="4">
    <source>
        <dbReference type="Proteomes" id="UP000198535"/>
    </source>
</evidence>
<feature type="transmembrane region" description="Helical" evidence="2">
    <location>
        <begin position="55"/>
        <end position="72"/>
    </location>
</feature>
<sequence length="386" mass="44079">MFILFILLFSTVVLPIAISQAASDPYGTRTDKGIDFSNTNVDENIIEVLSSIKNSFLPIVFFLILLVGIVIAKRKRNQGVKEQVEHVETASTSSDATPRTSVVNNYYYGDNINTHVADSVIQHSFNQNHESQSESAQLSNSSVKADEQIETNNRTKTDDKLDYSKVYRYLVDIASHACTNKWIEFENIDYKNYRKQLCEKKIIVTYGDVLERFGKPRNDIKNLQELSEILDEINNNTHPLLLSALVVNGNDFIPSKPFFEKWMGLFDSTMEECVEAFKKELQSIWNHYCTEEHDNINDKVESPNSNDFASELHSELESAESEGKAYLDVKSGDLHRTVGSYPSPHHRMHTCCNVMRQMMNEDDEILEQPPKGNGANLVIRYHLPRK</sequence>
<feature type="compositionally biased region" description="Low complexity" evidence="1">
    <location>
        <begin position="133"/>
        <end position="142"/>
    </location>
</feature>
<feature type="region of interest" description="Disordered" evidence="1">
    <location>
        <begin position="126"/>
        <end position="151"/>
    </location>
</feature>
<organism evidence="3 4">
    <name type="scientific">Methanolobus profundi</name>
    <dbReference type="NCBI Taxonomy" id="487685"/>
    <lineage>
        <taxon>Archaea</taxon>
        <taxon>Methanobacteriati</taxon>
        <taxon>Methanobacteriota</taxon>
        <taxon>Stenosarchaea group</taxon>
        <taxon>Methanomicrobia</taxon>
        <taxon>Methanosarcinales</taxon>
        <taxon>Methanosarcinaceae</taxon>
        <taxon>Methanolobus</taxon>
    </lineage>
</organism>
<accession>A0A1I4PZQ8</accession>
<evidence type="ECO:0000256" key="2">
    <source>
        <dbReference type="SAM" id="Phobius"/>
    </source>
</evidence>
<evidence type="ECO:0000313" key="3">
    <source>
        <dbReference type="EMBL" id="SFM33289.1"/>
    </source>
</evidence>
<evidence type="ECO:0000256" key="1">
    <source>
        <dbReference type="SAM" id="MobiDB-lite"/>
    </source>
</evidence>
<reference evidence="4" key="1">
    <citation type="submission" date="2016-10" db="EMBL/GenBank/DDBJ databases">
        <authorList>
            <person name="Varghese N."/>
            <person name="Submissions S."/>
        </authorList>
    </citation>
    <scope>NUCLEOTIDE SEQUENCE [LARGE SCALE GENOMIC DNA]</scope>
    <source>
        <strain evidence="4">Mob M</strain>
    </source>
</reference>
<dbReference type="AlphaFoldDB" id="A0A1I4PZQ8"/>
<dbReference type="Proteomes" id="UP000198535">
    <property type="component" value="Unassembled WGS sequence"/>
</dbReference>
<protein>
    <submittedName>
        <fullName evidence="3">Uncharacterized protein</fullName>
    </submittedName>
</protein>
<dbReference type="STRING" id="487685.SAMN04488696_1013"/>
<proteinExistence type="predicted"/>
<keyword evidence="2" id="KW-0812">Transmembrane</keyword>
<dbReference type="EMBL" id="FOUJ01000001">
    <property type="protein sequence ID" value="SFM33289.1"/>
    <property type="molecule type" value="Genomic_DNA"/>
</dbReference>